<feature type="compositionally biased region" description="Basic and acidic residues" evidence="1">
    <location>
        <begin position="1"/>
        <end position="28"/>
    </location>
</feature>
<organism evidence="2 3">
    <name type="scientific">Dioscorea zingiberensis</name>
    <dbReference type="NCBI Taxonomy" id="325984"/>
    <lineage>
        <taxon>Eukaryota</taxon>
        <taxon>Viridiplantae</taxon>
        <taxon>Streptophyta</taxon>
        <taxon>Embryophyta</taxon>
        <taxon>Tracheophyta</taxon>
        <taxon>Spermatophyta</taxon>
        <taxon>Magnoliopsida</taxon>
        <taxon>Liliopsida</taxon>
        <taxon>Dioscoreales</taxon>
        <taxon>Dioscoreaceae</taxon>
        <taxon>Dioscorea</taxon>
    </lineage>
</organism>
<dbReference type="Proteomes" id="UP001085076">
    <property type="component" value="Miscellaneous, Linkage group lg06"/>
</dbReference>
<feature type="region of interest" description="Disordered" evidence="1">
    <location>
        <begin position="1"/>
        <end position="65"/>
    </location>
</feature>
<accession>A0A9D5CBA8</accession>
<dbReference type="AlphaFoldDB" id="A0A9D5CBA8"/>
<comment type="caution">
    <text evidence="2">The sequence shown here is derived from an EMBL/GenBank/DDBJ whole genome shotgun (WGS) entry which is preliminary data.</text>
</comment>
<protein>
    <submittedName>
        <fullName evidence="2">Uncharacterized protein</fullName>
    </submittedName>
</protein>
<name>A0A9D5CBA8_9LILI</name>
<reference evidence="2" key="1">
    <citation type="submission" date="2021-03" db="EMBL/GenBank/DDBJ databases">
        <authorList>
            <person name="Li Z."/>
            <person name="Yang C."/>
        </authorList>
    </citation>
    <scope>NUCLEOTIDE SEQUENCE</scope>
    <source>
        <strain evidence="2">Dzin_1.0</strain>
        <tissue evidence="2">Leaf</tissue>
    </source>
</reference>
<reference evidence="2" key="2">
    <citation type="journal article" date="2022" name="Hortic Res">
        <title>The genome of Dioscorea zingiberensis sheds light on the biosynthesis, origin and evolution of the medicinally important diosgenin saponins.</title>
        <authorList>
            <person name="Li Y."/>
            <person name="Tan C."/>
            <person name="Li Z."/>
            <person name="Guo J."/>
            <person name="Li S."/>
            <person name="Chen X."/>
            <person name="Wang C."/>
            <person name="Dai X."/>
            <person name="Yang H."/>
            <person name="Song W."/>
            <person name="Hou L."/>
            <person name="Xu J."/>
            <person name="Tong Z."/>
            <person name="Xu A."/>
            <person name="Yuan X."/>
            <person name="Wang W."/>
            <person name="Yang Q."/>
            <person name="Chen L."/>
            <person name="Sun Z."/>
            <person name="Wang K."/>
            <person name="Pan B."/>
            <person name="Chen J."/>
            <person name="Bao Y."/>
            <person name="Liu F."/>
            <person name="Qi X."/>
            <person name="Gang D.R."/>
            <person name="Wen J."/>
            <person name="Li J."/>
        </authorList>
    </citation>
    <scope>NUCLEOTIDE SEQUENCE</scope>
    <source>
        <strain evidence="2">Dzin_1.0</strain>
    </source>
</reference>
<evidence type="ECO:0000256" key="1">
    <source>
        <dbReference type="SAM" id="MobiDB-lite"/>
    </source>
</evidence>
<sequence length="110" mass="11614">MSGLRGAHEEVTEVKPSDRARGVQDRRSAAAGGGAPASSGEVRAARHNPPDQPPPRAPPARCAVRAAHGHRAALLEATPYSLYNLHTIPPLAASGVQRVSETPLFLRKWG</sequence>
<dbReference type="EMBL" id="JAGGNH010000006">
    <property type="protein sequence ID" value="KAJ0969759.1"/>
    <property type="molecule type" value="Genomic_DNA"/>
</dbReference>
<evidence type="ECO:0000313" key="2">
    <source>
        <dbReference type="EMBL" id="KAJ0969759.1"/>
    </source>
</evidence>
<keyword evidence="3" id="KW-1185">Reference proteome</keyword>
<proteinExistence type="predicted"/>
<evidence type="ECO:0000313" key="3">
    <source>
        <dbReference type="Proteomes" id="UP001085076"/>
    </source>
</evidence>
<gene>
    <name evidence="2" type="ORF">J5N97_022636</name>
</gene>